<comment type="caution">
    <text evidence="2">The sequence shown here is derived from an EMBL/GenBank/DDBJ whole genome shotgun (WGS) entry which is preliminary data.</text>
</comment>
<protein>
    <submittedName>
        <fullName evidence="2">Uncharacterized protein</fullName>
    </submittedName>
</protein>
<evidence type="ECO:0000256" key="1">
    <source>
        <dbReference type="SAM" id="Coils"/>
    </source>
</evidence>
<reference evidence="2 3" key="1">
    <citation type="journal article" date="2018" name="Sci. Rep.">
        <title>Genomic signatures of local adaptation to the degree of environmental predictability in rotifers.</title>
        <authorList>
            <person name="Franch-Gras L."/>
            <person name="Hahn C."/>
            <person name="Garcia-Roger E.M."/>
            <person name="Carmona M.J."/>
            <person name="Serra M."/>
            <person name="Gomez A."/>
        </authorList>
    </citation>
    <scope>NUCLEOTIDE SEQUENCE [LARGE SCALE GENOMIC DNA]</scope>
    <source>
        <strain evidence="2">HYR1</strain>
    </source>
</reference>
<dbReference type="AlphaFoldDB" id="A0A3M7QL25"/>
<dbReference type="EMBL" id="REGN01005752">
    <property type="protein sequence ID" value="RNA12147.1"/>
    <property type="molecule type" value="Genomic_DNA"/>
</dbReference>
<keyword evidence="1" id="KW-0175">Coiled coil</keyword>
<gene>
    <name evidence="2" type="ORF">BpHYR1_033143</name>
</gene>
<accession>A0A3M7QL25</accession>
<name>A0A3M7QL25_BRAPC</name>
<sequence>MAEKIKTSELIELSEQETENQTNLLVEKISRGLEKQETETKKSLKKIENRLNLVEQKFNVNQANINPAPQTSAINTTEFNCWPPIDYVKQMNEISWSLYVISTSVRAISETFQEISPKIEDTKKIGEKKKKFIFF</sequence>
<evidence type="ECO:0000313" key="3">
    <source>
        <dbReference type="Proteomes" id="UP000276133"/>
    </source>
</evidence>
<keyword evidence="3" id="KW-1185">Reference proteome</keyword>
<organism evidence="2 3">
    <name type="scientific">Brachionus plicatilis</name>
    <name type="common">Marine rotifer</name>
    <name type="synonym">Brachionus muelleri</name>
    <dbReference type="NCBI Taxonomy" id="10195"/>
    <lineage>
        <taxon>Eukaryota</taxon>
        <taxon>Metazoa</taxon>
        <taxon>Spiralia</taxon>
        <taxon>Gnathifera</taxon>
        <taxon>Rotifera</taxon>
        <taxon>Eurotatoria</taxon>
        <taxon>Monogononta</taxon>
        <taxon>Pseudotrocha</taxon>
        <taxon>Ploima</taxon>
        <taxon>Brachionidae</taxon>
        <taxon>Brachionus</taxon>
    </lineage>
</organism>
<feature type="coiled-coil region" evidence="1">
    <location>
        <begin position="37"/>
        <end position="64"/>
    </location>
</feature>
<proteinExistence type="predicted"/>
<evidence type="ECO:0000313" key="2">
    <source>
        <dbReference type="EMBL" id="RNA12147.1"/>
    </source>
</evidence>
<dbReference type="Proteomes" id="UP000276133">
    <property type="component" value="Unassembled WGS sequence"/>
</dbReference>